<evidence type="ECO:0000256" key="1">
    <source>
        <dbReference type="SAM" id="Coils"/>
    </source>
</evidence>
<feature type="compositionally biased region" description="Low complexity" evidence="2">
    <location>
        <begin position="580"/>
        <end position="598"/>
    </location>
</feature>
<name>A0A8T1VJZ3_9STRA</name>
<organism evidence="3 4">
    <name type="scientific">Phytophthora pseudosyringae</name>
    <dbReference type="NCBI Taxonomy" id="221518"/>
    <lineage>
        <taxon>Eukaryota</taxon>
        <taxon>Sar</taxon>
        <taxon>Stramenopiles</taxon>
        <taxon>Oomycota</taxon>
        <taxon>Peronosporomycetes</taxon>
        <taxon>Peronosporales</taxon>
        <taxon>Peronosporaceae</taxon>
        <taxon>Phytophthora</taxon>
    </lineage>
</organism>
<keyword evidence="4" id="KW-1185">Reference proteome</keyword>
<feature type="compositionally biased region" description="Polar residues" evidence="2">
    <location>
        <begin position="294"/>
        <end position="313"/>
    </location>
</feature>
<feature type="compositionally biased region" description="Polar residues" evidence="2">
    <location>
        <begin position="643"/>
        <end position="671"/>
    </location>
</feature>
<comment type="caution">
    <text evidence="3">The sequence shown here is derived from an EMBL/GenBank/DDBJ whole genome shotgun (WGS) entry which is preliminary data.</text>
</comment>
<gene>
    <name evidence="3" type="primary">INTS9_1</name>
    <name evidence="3" type="ORF">PHYPSEUDO_005827</name>
</gene>
<feature type="coiled-coil region" evidence="1">
    <location>
        <begin position="38"/>
        <end position="94"/>
    </location>
</feature>
<feature type="compositionally biased region" description="Basic residues" evidence="2">
    <location>
        <begin position="672"/>
        <end position="686"/>
    </location>
</feature>
<evidence type="ECO:0000313" key="4">
    <source>
        <dbReference type="Proteomes" id="UP000694044"/>
    </source>
</evidence>
<feature type="region of interest" description="Disordered" evidence="2">
    <location>
        <begin position="563"/>
        <end position="715"/>
    </location>
</feature>
<keyword evidence="1" id="KW-0175">Coiled coil</keyword>
<dbReference type="Pfam" id="PF00612">
    <property type="entry name" value="IQ"/>
    <property type="match status" value="5"/>
</dbReference>
<reference evidence="3" key="1">
    <citation type="submission" date="2021-02" db="EMBL/GenBank/DDBJ databases">
        <authorList>
            <person name="Palmer J.M."/>
        </authorList>
    </citation>
    <scope>NUCLEOTIDE SEQUENCE</scope>
    <source>
        <strain evidence="3">SCRP734</strain>
    </source>
</reference>
<evidence type="ECO:0000313" key="3">
    <source>
        <dbReference type="EMBL" id="KAG7381587.1"/>
    </source>
</evidence>
<dbReference type="Proteomes" id="UP000694044">
    <property type="component" value="Unassembled WGS sequence"/>
</dbReference>
<evidence type="ECO:0000256" key="2">
    <source>
        <dbReference type="SAM" id="MobiDB-lite"/>
    </source>
</evidence>
<feature type="compositionally biased region" description="Basic residues" evidence="2">
    <location>
        <begin position="563"/>
        <end position="577"/>
    </location>
</feature>
<accession>A0A8T1VJZ3</accession>
<proteinExistence type="predicted"/>
<feature type="region of interest" description="Disordered" evidence="2">
    <location>
        <begin position="410"/>
        <end position="468"/>
    </location>
</feature>
<sequence length="730" mass="83723">MERVEDGSSMNVVPSMFHAGISNKFTKRHVGNFRDTTLTAASAAKQRAERKLERQADAIEKQQQKIDDEMKKIAEITQNLHRQQLREAKRLRNRLNYAASKIQAAVRRHLVHVHQLKRDAAAIIQMVSRGFLARRLCCRLNLEREEYQQNCSSMTISRCIRRFTGRNIRAREIELRYTAAYTIQSMVRMAAARSYVQVQRRQREEAELQYRAAIVIQCNARSFMTRLIYLDVLYLVCRIQAAMRGCLVRRQLRWLRVSDVDAISKLQAHVRGFLVRRRLECEQDYVDRDGVRSSLPSSRSCQGSVQETRQGTQADFGASGRKLEVRDRVDGGHRTARASSFSFVREEKVGKNGISSLVRSSTGLGWQPTVEPAIKRSYWLPAGASFDKRLPVLPVPKRMMAIERVTADNGDPLGDELRPINQSWTPKKRPHQKPCPVRLSPVVIPPVRNEGGDPSSSELKVEEEDTSRLEERLRRQEELKQKLQLRRNQEKRQQDYELNLKREAENEANERKLMEREEKAVRLQLKILRRRSKEGKIRQVTVDQRREERERLAMAREERHVRLHIKFRARQRDKKRQQLTTASTTTSESESQPPSTSSSRHEGHNRWKSSATKTRRTKSGSKKVGDVSSDDDGDMSFLDINFTIPSSMKQPGINTRSSQSKNTRLSSSTHGPSKKRPAGGKSRRKIPLSSTPGRGESPLPVETAAEEDDCGYGDEFDDVVDEAALSHLIC</sequence>
<dbReference type="EMBL" id="JAGDFM010000239">
    <property type="protein sequence ID" value="KAG7381587.1"/>
    <property type="molecule type" value="Genomic_DNA"/>
</dbReference>
<dbReference type="OrthoDB" id="252964at2759"/>
<feature type="region of interest" description="Disordered" evidence="2">
    <location>
        <begin position="291"/>
        <end position="313"/>
    </location>
</feature>
<feature type="compositionally biased region" description="Acidic residues" evidence="2">
    <location>
        <begin position="704"/>
        <end position="715"/>
    </location>
</feature>
<dbReference type="AlphaFoldDB" id="A0A8T1VJZ3"/>
<dbReference type="InterPro" id="IPR000048">
    <property type="entry name" value="IQ_motif_EF-hand-BS"/>
</dbReference>
<dbReference type="SMART" id="SM00015">
    <property type="entry name" value="IQ"/>
    <property type="match status" value="5"/>
</dbReference>
<protein>
    <submittedName>
        <fullName evidence="3">Integrator complex subunit 9</fullName>
    </submittedName>
</protein>
<dbReference type="PROSITE" id="PS50096">
    <property type="entry name" value="IQ"/>
    <property type="match status" value="4"/>
</dbReference>